<name>N1V1P5_9MICC</name>
<feature type="transmembrane region" description="Helical" evidence="1">
    <location>
        <begin position="76"/>
        <end position="95"/>
    </location>
</feature>
<sequence>MNHQQQQRARASRRSRPGHSPFLFWLGALFCAAAFAFNYYALVRTTTGQFADESAWAEAEAGWRLGRGVFLDFLDLLPNLSVAIAAVVLVVVALVRRRWQAAGIAVGVVLASAATTWILKNLVLDRPDRGIPTLTHNSLPSGHTTIAAAAALAVFLVVSPRW</sequence>
<keyword evidence="1" id="KW-0812">Transmembrane</keyword>
<dbReference type="Proteomes" id="UP000010729">
    <property type="component" value="Unassembled WGS sequence"/>
</dbReference>
<comment type="caution">
    <text evidence="2">The sequence shown here is derived from an EMBL/GenBank/DDBJ whole genome shotgun (WGS) entry which is preliminary data.</text>
</comment>
<reference evidence="2 3" key="1">
    <citation type="journal article" date="2013" name="Genome Announc.">
        <title>Draft Genome Sequence of Arthrobacter crystallopoietes Strain BAB-32, Revealing Genes for Bioremediation.</title>
        <authorList>
            <person name="Joshi M.N."/>
            <person name="Pandit A.S."/>
            <person name="Sharma A."/>
            <person name="Pandya R.V."/>
            <person name="Desai S.M."/>
            <person name="Saxena A.K."/>
            <person name="Bagatharia S.B."/>
        </authorList>
    </citation>
    <scope>NUCLEOTIDE SEQUENCE [LARGE SCALE GENOMIC DNA]</scope>
    <source>
        <strain evidence="2 3">BAB-32</strain>
    </source>
</reference>
<proteinExistence type="predicted"/>
<keyword evidence="1" id="KW-1133">Transmembrane helix</keyword>
<dbReference type="SUPFAM" id="SSF48317">
    <property type="entry name" value="Acid phosphatase/Vanadium-dependent haloperoxidase"/>
    <property type="match status" value="1"/>
</dbReference>
<keyword evidence="3" id="KW-1185">Reference proteome</keyword>
<gene>
    <name evidence="2" type="ORF">D477_021513</name>
</gene>
<feature type="transmembrane region" description="Helical" evidence="1">
    <location>
        <begin position="139"/>
        <end position="158"/>
    </location>
</feature>
<accession>N1V1P5</accession>
<protein>
    <submittedName>
        <fullName evidence="2">PAP2 superfamily protein</fullName>
    </submittedName>
</protein>
<dbReference type="EMBL" id="ANPE02000334">
    <property type="protein sequence ID" value="EMY32173.1"/>
    <property type="molecule type" value="Genomic_DNA"/>
</dbReference>
<dbReference type="AlphaFoldDB" id="N1V1P5"/>
<feature type="transmembrane region" description="Helical" evidence="1">
    <location>
        <begin position="102"/>
        <end position="119"/>
    </location>
</feature>
<dbReference type="InterPro" id="IPR036938">
    <property type="entry name" value="PAP2/HPO_sf"/>
</dbReference>
<keyword evidence="1" id="KW-0472">Membrane</keyword>
<organism evidence="2 3">
    <name type="scientific">Arthrobacter crystallopoietes BAB-32</name>
    <dbReference type="NCBI Taxonomy" id="1246476"/>
    <lineage>
        <taxon>Bacteria</taxon>
        <taxon>Bacillati</taxon>
        <taxon>Actinomycetota</taxon>
        <taxon>Actinomycetes</taxon>
        <taxon>Micrococcales</taxon>
        <taxon>Micrococcaceae</taxon>
        <taxon>Crystallibacter</taxon>
    </lineage>
</organism>
<evidence type="ECO:0000313" key="2">
    <source>
        <dbReference type="EMBL" id="EMY32173.1"/>
    </source>
</evidence>
<feature type="transmembrane region" description="Helical" evidence="1">
    <location>
        <begin position="21"/>
        <end position="42"/>
    </location>
</feature>
<evidence type="ECO:0000256" key="1">
    <source>
        <dbReference type="SAM" id="Phobius"/>
    </source>
</evidence>
<feature type="non-terminal residue" evidence="2">
    <location>
        <position position="162"/>
    </location>
</feature>
<evidence type="ECO:0000313" key="3">
    <source>
        <dbReference type="Proteomes" id="UP000010729"/>
    </source>
</evidence>